<dbReference type="OrthoDB" id="4539099at2"/>
<dbReference type="Proteomes" id="UP000323454">
    <property type="component" value="Unassembled WGS sequence"/>
</dbReference>
<accession>A0A5B2XJ29</accession>
<dbReference type="RefSeq" id="WP_149849310.1">
    <property type="nucleotide sequence ID" value="NZ_VUOB01000018.1"/>
</dbReference>
<reference evidence="1 2" key="1">
    <citation type="submission" date="2019-09" db="EMBL/GenBank/DDBJ databases">
        <title>Goodfellowia gen. nov., a new genus of the Pseudonocardineae related to Actinoalloteichus, containing Goodfellowia coeruleoviolacea gen. nov., comb. nov. gen. nov., comb. nov.</title>
        <authorList>
            <person name="Labeda D."/>
        </authorList>
    </citation>
    <scope>NUCLEOTIDE SEQUENCE [LARGE SCALE GENOMIC DNA]</scope>
    <source>
        <strain evidence="1 2">AN110305</strain>
    </source>
</reference>
<protein>
    <recommendedName>
        <fullName evidence="3">Aminoglycoside-2''-adenylyltransferase</fullName>
    </recommendedName>
</protein>
<dbReference type="Pfam" id="PF10706">
    <property type="entry name" value="Aminoglyc_resit"/>
    <property type="match status" value="1"/>
</dbReference>
<gene>
    <name evidence="1" type="ORF">F0L68_10460</name>
</gene>
<dbReference type="EMBL" id="VUOB01000018">
    <property type="protein sequence ID" value="KAA2263234.1"/>
    <property type="molecule type" value="Genomic_DNA"/>
</dbReference>
<keyword evidence="2" id="KW-1185">Reference proteome</keyword>
<comment type="caution">
    <text evidence="1">The sequence shown here is derived from an EMBL/GenBank/DDBJ whole genome shotgun (WGS) entry which is preliminary data.</text>
</comment>
<dbReference type="Gene3D" id="3.30.460.40">
    <property type="match status" value="1"/>
</dbReference>
<evidence type="ECO:0008006" key="3">
    <source>
        <dbReference type="Google" id="ProtNLM"/>
    </source>
</evidence>
<evidence type="ECO:0000313" key="2">
    <source>
        <dbReference type="Proteomes" id="UP000323454"/>
    </source>
</evidence>
<name>A0A5B2XJ29_9PSEU</name>
<reference evidence="1 2" key="2">
    <citation type="submission" date="2019-09" db="EMBL/GenBank/DDBJ databases">
        <authorList>
            <person name="Jin C."/>
        </authorList>
    </citation>
    <scope>NUCLEOTIDE SEQUENCE [LARGE SCALE GENOMIC DNA]</scope>
    <source>
        <strain evidence="1 2">AN110305</strain>
    </source>
</reference>
<dbReference type="InterPro" id="IPR019646">
    <property type="entry name" value="Aminoglyc_AdlTrfase"/>
</dbReference>
<evidence type="ECO:0000313" key="1">
    <source>
        <dbReference type="EMBL" id="KAA2263234.1"/>
    </source>
</evidence>
<dbReference type="AlphaFoldDB" id="A0A5B2XJ29"/>
<sequence>MVDDEDFDSWYGPWARLDPEAVAGLLADLDVDWWVSGGWAVERFTAVPREHHDMDVGVFADDLAEVLACLGGTHQVWAGGGGALRPLTDPADLPDWADRLWVRERADAPWQLDMGLTRRWQDQWVYRHDPTVTMPLAEATWTSKGIRYLRPEIVLLSKARRPDAPRGKADLAAIVPWLDARARQWLADRLGSLDPQHPWLARL</sequence>
<organism evidence="1 2">
    <name type="scientific">Solihabitans fulvus</name>
    <dbReference type="NCBI Taxonomy" id="1892852"/>
    <lineage>
        <taxon>Bacteria</taxon>
        <taxon>Bacillati</taxon>
        <taxon>Actinomycetota</taxon>
        <taxon>Actinomycetes</taxon>
        <taxon>Pseudonocardiales</taxon>
        <taxon>Pseudonocardiaceae</taxon>
        <taxon>Solihabitans</taxon>
    </lineage>
</organism>
<proteinExistence type="predicted"/>